<evidence type="ECO:0000313" key="2">
    <source>
        <dbReference type="EMBL" id="KAG5643775.1"/>
    </source>
</evidence>
<evidence type="ECO:0000259" key="1">
    <source>
        <dbReference type="Pfam" id="PF12697"/>
    </source>
</evidence>
<dbReference type="AlphaFoldDB" id="A0A9P7G6N2"/>
<organism evidence="2 3">
    <name type="scientific">Asterophora parasitica</name>
    <dbReference type="NCBI Taxonomy" id="117018"/>
    <lineage>
        <taxon>Eukaryota</taxon>
        <taxon>Fungi</taxon>
        <taxon>Dikarya</taxon>
        <taxon>Basidiomycota</taxon>
        <taxon>Agaricomycotina</taxon>
        <taxon>Agaricomycetes</taxon>
        <taxon>Agaricomycetidae</taxon>
        <taxon>Agaricales</taxon>
        <taxon>Tricholomatineae</taxon>
        <taxon>Lyophyllaceae</taxon>
        <taxon>Asterophora</taxon>
    </lineage>
</organism>
<name>A0A9P7G6N2_9AGAR</name>
<dbReference type="InterPro" id="IPR000073">
    <property type="entry name" value="AB_hydrolase_1"/>
</dbReference>
<dbReference type="Proteomes" id="UP000775547">
    <property type="component" value="Unassembled WGS sequence"/>
</dbReference>
<gene>
    <name evidence="2" type="ORF">DXG03_009654</name>
</gene>
<dbReference type="SUPFAM" id="SSF53474">
    <property type="entry name" value="alpha/beta-Hydrolases"/>
    <property type="match status" value="1"/>
</dbReference>
<dbReference type="Gene3D" id="3.40.50.1820">
    <property type="entry name" value="alpha/beta hydrolase"/>
    <property type="match status" value="1"/>
</dbReference>
<sequence>MGKEQTLTLADGRTLAYEQSGNTSSPIVFLFFHGTFGVGDASNPSPVLAAKNVHYLAPTLPGWGISSPLPAGKPYHVALAEDTTALLNHLYPDNDSLKAIYVSGGSFGTVPAQMLYGASFELFPFGRRVKGCIVLAPFSPFRYHTDYTKSMTLMNYIGVGPPSQYIPFQLLQRTAVLGIRSKVKTQANAEIFLRELLFDKMEEVERAAFRRWSQGKGKTEEDVVANMAKNVVRSVAASWEGFVGCADVIHSDWGFRPDALDTDHTVDRPILLVASAGDTIAPDAMAKWLLTKYPNARYKEISGGHIAGVLHVDAIFDEFLAGVQA</sequence>
<comment type="caution">
    <text evidence="2">The sequence shown here is derived from an EMBL/GenBank/DDBJ whole genome shotgun (WGS) entry which is preliminary data.</text>
</comment>
<dbReference type="EMBL" id="JABCKV010000096">
    <property type="protein sequence ID" value="KAG5643775.1"/>
    <property type="molecule type" value="Genomic_DNA"/>
</dbReference>
<keyword evidence="3" id="KW-1185">Reference proteome</keyword>
<feature type="domain" description="AB hydrolase-1" evidence="1">
    <location>
        <begin position="30"/>
        <end position="307"/>
    </location>
</feature>
<dbReference type="InterPro" id="IPR029058">
    <property type="entry name" value="AB_hydrolase_fold"/>
</dbReference>
<reference evidence="2" key="1">
    <citation type="submission" date="2020-07" db="EMBL/GenBank/DDBJ databases">
        <authorList>
            <person name="Nieuwenhuis M."/>
            <person name="Van De Peppel L.J.J."/>
        </authorList>
    </citation>
    <scope>NUCLEOTIDE SEQUENCE</scope>
    <source>
        <strain evidence="2">AP01</strain>
        <tissue evidence="2">Mycelium</tissue>
    </source>
</reference>
<evidence type="ECO:0000313" key="3">
    <source>
        <dbReference type="Proteomes" id="UP000775547"/>
    </source>
</evidence>
<accession>A0A9P7G6N2</accession>
<dbReference type="Pfam" id="PF12697">
    <property type="entry name" value="Abhydrolase_6"/>
    <property type="match status" value="1"/>
</dbReference>
<reference evidence="2" key="2">
    <citation type="submission" date="2021-10" db="EMBL/GenBank/DDBJ databases">
        <title>Phylogenomics reveals ancestral predisposition of the termite-cultivated fungus Termitomyces towards a domesticated lifestyle.</title>
        <authorList>
            <person name="Auxier B."/>
            <person name="Grum-Grzhimaylo A."/>
            <person name="Cardenas M.E."/>
            <person name="Lodge J.D."/>
            <person name="Laessoe T."/>
            <person name="Pedersen O."/>
            <person name="Smith M.E."/>
            <person name="Kuyper T.W."/>
            <person name="Franco-Molano E.A."/>
            <person name="Baroni T.J."/>
            <person name="Aanen D.K."/>
        </authorList>
    </citation>
    <scope>NUCLEOTIDE SEQUENCE</scope>
    <source>
        <strain evidence="2">AP01</strain>
        <tissue evidence="2">Mycelium</tissue>
    </source>
</reference>
<protein>
    <recommendedName>
        <fullName evidence="1">AB hydrolase-1 domain-containing protein</fullName>
    </recommendedName>
</protein>
<dbReference type="OrthoDB" id="294702at2759"/>
<proteinExistence type="predicted"/>